<evidence type="ECO:0000256" key="1">
    <source>
        <dbReference type="ARBA" id="ARBA00022729"/>
    </source>
</evidence>
<feature type="compositionally biased region" description="Basic and acidic residues" evidence="5">
    <location>
        <begin position="19"/>
        <end position="30"/>
    </location>
</feature>
<dbReference type="Proteomes" id="UP000298049">
    <property type="component" value="Chromosome"/>
</dbReference>
<dbReference type="Pfam" id="PF19838">
    <property type="entry name" value="LptD_2"/>
    <property type="match status" value="1"/>
</dbReference>
<sequence length="768" mass="86307">MAAQEQPRSGQDVAALDWTPRDQLTEEQREQVPTYCSGAYVQPPLPGLAEADTANPAGGELPLRARSDQARYQLDRQAVLTGNVEITQGNLRVTSDSALYDQQAGAVALSGPIFSRGNGFALSGSGAQYDVDTGVMRLNTANFLLYPSAMRGTADQLVRQTETTFAIEQGRLTTCEPGNNAWSLVASDIFLNRETGVGEATHVRLEVKDTPVFYWPYLTFPIDDRRKSGLLYPSFGTSNTGRGLYAAVPYYFNLAPNYDATLTPQYIHGRGLHTELEGRYLSRFGASVLALGYLADDDEFGREFPDADTERWGLDFNTVATLGPGWTGLIDYAAVSDDEYLSDLNRTLEISEATHLLRAGQLSYTDSDRYFEAILSGYQTLDEDISRASRPYYQLPELVYAQTVGDDLEFNWESQYTYFWRDNEGLTGLEQAIGSRFRVTPEVALDLREIWGFTRPSVLLDHTHYALEDYDQGSGNFSRTVPFFQWDNGLYFDRQFEFFGADFNQSLEPRLYYVWSPAKDQDHIPDFDTSLTSFYFSQLFQRDRYVGGDRVGDNNRLTAAVTTRFNSLETGTERARMSIGQIYYYDEREVGLGTAGTETRSDSALAGELALRPLDGLEARVSGLWDARDYSTEQGRSELIFHSEDYRWLLNLGHTYDDDELEQSDVGAVFPVSRHISAVGRWVYDRVDDRTVGTLAGFEYASCCWSVQLVAQKYLRSNEEIDNRILFQVQLTGLGGGGSAAGEISEAVFGYEERQRRREQMTPAFGRF</sequence>
<comment type="function">
    <text evidence="4">Together with LptE, is involved in the assembly of lipopolysaccharide (LPS) at the surface of the outer membrane.</text>
</comment>
<evidence type="ECO:0000313" key="9">
    <source>
        <dbReference type="EMBL" id="QCF27988.1"/>
    </source>
</evidence>
<dbReference type="EMBL" id="CP031093">
    <property type="protein sequence ID" value="QCF27988.1"/>
    <property type="molecule type" value="Genomic_DNA"/>
</dbReference>
<keyword evidence="10" id="KW-1185">Reference proteome</keyword>
<evidence type="ECO:0000313" key="10">
    <source>
        <dbReference type="Proteomes" id="UP000298049"/>
    </source>
</evidence>
<dbReference type="PANTHER" id="PTHR30189:SF1">
    <property type="entry name" value="LPS-ASSEMBLY PROTEIN LPTD"/>
    <property type="match status" value="1"/>
</dbReference>
<evidence type="ECO:0000256" key="2">
    <source>
        <dbReference type="ARBA" id="ARBA00023136"/>
    </source>
</evidence>
<proteinExistence type="inferred from homology"/>
<feature type="domain" description="LPS-assembly protein LptD central" evidence="8">
    <location>
        <begin position="202"/>
        <end position="284"/>
    </location>
</feature>
<feature type="domain" description="Organic solvent tolerance-like N-terminal" evidence="6">
    <location>
        <begin position="67"/>
        <end position="196"/>
    </location>
</feature>
<accession>A0A4P7XLL6</accession>
<dbReference type="Pfam" id="PF04453">
    <property type="entry name" value="LptD"/>
    <property type="match status" value="1"/>
</dbReference>
<dbReference type="GO" id="GO:0009279">
    <property type="term" value="C:cell outer membrane"/>
    <property type="evidence" value="ECO:0007669"/>
    <property type="project" value="UniProtKB-SubCell"/>
</dbReference>
<comment type="caution">
    <text evidence="4">Lacks conserved residue(s) required for the propagation of feature annotation.</text>
</comment>
<dbReference type="AlphaFoldDB" id="A0A4P7XLL6"/>
<dbReference type="PANTHER" id="PTHR30189">
    <property type="entry name" value="LPS-ASSEMBLY PROTEIN"/>
    <property type="match status" value="1"/>
</dbReference>
<feature type="domain" description="LptD C-terminal" evidence="7">
    <location>
        <begin position="309"/>
        <end position="669"/>
    </location>
</feature>
<dbReference type="KEGG" id="hmi:soil367_15710"/>
<keyword evidence="1 4" id="KW-0732">Signal</keyword>
<dbReference type="HAMAP" id="MF_01411">
    <property type="entry name" value="LPS_assembly_LptD"/>
    <property type="match status" value="1"/>
</dbReference>
<dbReference type="Pfam" id="PF03968">
    <property type="entry name" value="LptD_N"/>
    <property type="match status" value="1"/>
</dbReference>
<dbReference type="Gene3D" id="2.60.450.10">
    <property type="entry name" value="Lipopolysaccharide (LPS) transport protein A like domain"/>
    <property type="match status" value="1"/>
</dbReference>
<evidence type="ECO:0000259" key="8">
    <source>
        <dbReference type="Pfam" id="PF19838"/>
    </source>
</evidence>
<comment type="subunit">
    <text evidence="4">Component of the lipopolysaccharide transport and assembly complex. Interacts with LptE and LptA.</text>
</comment>
<organism evidence="9 10">
    <name type="scientific">Hydrocarboniclastica marina</name>
    <dbReference type="NCBI Taxonomy" id="2259620"/>
    <lineage>
        <taxon>Bacteria</taxon>
        <taxon>Pseudomonadati</taxon>
        <taxon>Pseudomonadota</taxon>
        <taxon>Gammaproteobacteria</taxon>
        <taxon>Alteromonadales</taxon>
        <taxon>Alteromonadaceae</taxon>
        <taxon>Hydrocarboniclastica</taxon>
    </lineage>
</organism>
<dbReference type="InterPro" id="IPR007543">
    <property type="entry name" value="LptD_C"/>
</dbReference>
<keyword evidence="3 4" id="KW-0998">Cell outer membrane</keyword>
<feature type="region of interest" description="Disordered" evidence="5">
    <location>
        <begin position="1"/>
        <end position="31"/>
    </location>
</feature>
<dbReference type="OrthoDB" id="9760225at2"/>
<dbReference type="InterPro" id="IPR005653">
    <property type="entry name" value="OstA-like_N"/>
</dbReference>
<evidence type="ECO:0000259" key="7">
    <source>
        <dbReference type="Pfam" id="PF04453"/>
    </source>
</evidence>
<name>A0A4P7XLL6_9ALTE</name>
<evidence type="ECO:0000256" key="5">
    <source>
        <dbReference type="SAM" id="MobiDB-lite"/>
    </source>
</evidence>
<comment type="subcellular location">
    <subcellularLocation>
        <location evidence="4">Cell outer membrane</location>
    </subcellularLocation>
</comment>
<evidence type="ECO:0000259" key="6">
    <source>
        <dbReference type="Pfam" id="PF03968"/>
    </source>
</evidence>
<comment type="similarity">
    <text evidence="4">Belongs to the LptD family.</text>
</comment>
<dbReference type="InterPro" id="IPR045659">
    <property type="entry name" value="LptD_2"/>
</dbReference>
<dbReference type="InterPro" id="IPR050218">
    <property type="entry name" value="LptD"/>
</dbReference>
<dbReference type="InterPro" id="IPR020889">
    <property type="entry name" value="LipoPS_assembly_LptD"/>
</dbReference>
<protein>
    <recommendedName>
        <fullName evidence="4">LPS-assembly protein LptD</fullName>
    </recommendedName>
</protein>
<evidence type="ECO:0000256" key="4">
    <source>
        <dbReference type="HAMAP-Rule" id="MF_01411"/>
    </source>
</evidence>
<reference evidence="9 10" key="1">
    <citation type="submission" date="2018-07" db="EMBL/GenBank/DDBJ databases">
        <title>Marsedoiliclastica nanhaica gen. nov. sp. nov., a novel marine hydrocarbonoclastic bacterium isolated from an in-situ enriched hydrocarbon-degrading consortium in deep-sea sediment.</title>
        <authorList>
            <person name="Dong C."/>
            <person name="Ma T."/>
            <person name="Liu R."/>
            <person name="Shao Z."/>
        </authorList>
    </citation>
    <scope>NUCLEOTIDE SEQUENCE [LARGE SCALE GENOMIC DNA]</scope>
    <source>
        <strain evidence="10">soil36-7</strain>
    </source>
</reference>
<dbReference type="GO" id="GO:1990351">
    <property type="term" value="C:transporter complex"/>
    <property type="evidence" value="ECO:0007669"/>
    <property type="project" value="TreeGrafter"/>
</dbReference>
<gene>
    <name evidence="4" type="primary">lptD</name>
    <name evidence="9" type="ORF">soil367_15710</name>
</gene>
<evidence type="ECO:0000256" key="3">
    <source>
        <dbReference type="ARBA" id="ARBA00023237"/>
    </source>
</evidence>
<dbReference type="GO" id="GO:0043165">
    <property type="term" value="P:Gram-negative-bacterium-type cell outer membrane assembly"/>
    <property type="evidence" value="ECO:0007669"/>
    <property type="project" value="UniProtKB-UniRule"/>
</dbReference>
<dbReference type="GO" id="GO:0015920">
    <property type="term" value="P:lipopolysaccharide transport"/>
    <property type="evidence" value="ECO:0007669"/>
    <property type="project" value="InterPro"/>
</dbReference>
<keyword evidence="2 4" id="KW-0472">Membrane</keyword>